<dbReference type="Proteomes" id="UP000694545">
    <property type="component" value="Unplaced"/>
</dbReference>
<evidence type="ECO:0000313" key="13">
    <source>
        <dbReference type="Proteomes" id="UP000694545"/>
    </source>
</evidence>
<dbReference type="InterPro" id="IPR003879">
    <property type="entry name" value="Butyrophylin_SPRY"/>
</dbReference>
<dbReference type="PROSITE" id="PS00518">
    <property type="entry name" value="ZF_RING_1"/>
    <property type="match status" value="1"/>
</dbReference>
<evidence type="ECO:0000256" key="5">
    <source>
        <dbReference type="ARBA" id="ARBA00022833"/>
    </source>
</evidence>
<evidence type="ECO:0000256" key="2">
    <source>
        <dbReference type="ARBA" id="ARBA00022699"/>
    </source>
</evidence>
<dbReference type="Pfam" id="PF00622">
    <property type="entry name" value="SPRY"/>
    <property type="match status" value="1"/>
</dbReference>
<dbReference type="InterPro" id="IPR043136">
    <property type="entry name" value="B30.2/SPRY_sf"/>
</dbReference>
<evidence type="ECO:0000313" key="12">
    <source>
        <dbReference type="Ensembl" id="ENSVKKP00000009154.1"/>
    </source>
</evidence>
<dbReference type="Pfam" id="PF00643">
    <property type="entry name" value="zf-B_box"/>
    <property type="match status" value="1"/>
</dbReference>
<dbReference type="PROSITE" id="PS50188">
    <property type="entry name" value="B302_SPRY"/>
    <property type="match status" value="1"/>
</dbReference>
<dbReference type="SUPFAM" id="SSF49899">
    <property type="entry name" value="Concanavalin A-like lectins/glucanases"/>
    <property type="match status" value="1"/>
</dbReference>
<dbReference type="SMART" id="SM00184">
    <property type="entry name" value="RING"/>
    <property type="match status" value="1"/>
</dbReference>
<dbReference type="Gene3D" id="3.30.40.10">
    <property type="entry name" value="Zinc/RING finger domain, C3HC4 (zinc finger)"/>
    <property type="match status" value="1"/>
</dbReference>
<protein>
    <recommendedName>
        <fullName evidence="14">Zinc finger protein RFP-like</fullName>
    </recommendedName>
</protein>
<evidence type="ECO:0000256" key="6">
    <source>
        <dbReference type="ARBA" id="ARBA00034460"/>
    </source>
</evidence>
<dbReference type="InterPro" id="IPR013320">
    <property type="entry name" value="ConA-like_dom_sf"/>
</dbReference>
<dbReference type="Pfam" id="PF13765">
    <property type="entry name" value="PRY"/>
    <property type="match status" value="1"/>
</dbReference>
<evidence type="ECO:0000256" key="7">
    <source>
        <dbReference type="PROSITE-ProRule" id="PRU00024"/>
    </source>
</evidence>
<dbReference type="InterPro" id="IPR027370">
    <property type="entry name" value="Znf-RING_euk"/>
</dbReference>
<dbReference type="SMART" id="SM00589">
    <property type="entry name" value="PRY"/>
    <property type="match status" value="1"/>
</dbReference>
<dbReference type="InterPro" id="IPR001841">
    <property type="entry name" value="Znf_RING"/>
</dbReference>
<dbReference type="Gene3D" id="2.60.120.920">
    <property type="match status" value="1"/>
</dbReference>
<dbReference type="InterPro" id="IPR001870">
    <property type="entry name" value="B30.2/SPRY"/>
</dbReference>
<dbReference type="InterPro" id="IPR013083">
    <property type="entry name" value="Znf_RING/FYVE/PHD"/>
</dbReference>
<accession>A0A8D2JAT1</accession>
<evidence type="ECO:0000256" key="8">
    <source>
        <dbReference type="SAM" id="Coils"/>
    </source>
</evidence>
<dbReference type="Ensembl" id="ENSVKKT00000009386.1">
    <property type="protein sequence ID" value="ENSVKKP00000009154.1"/>
    <property type="gene ID" value="ENSVKKG00000006487.1"/>
</dbReference>
<dbReference type="AlphaFoldDB" id="A0A8D2JAT1"/>
<dbReference type="InterPro" id="IPR006574">
    <property type="entry name" value="PRY"/>
</dbReference>
<evidence type="ECO:0000259" key="9">
    <source>
        <dbReference type="PROSITE" id="PS50089"/>
    </source>
</evidence>
<organism evidence="12 13">
    <name type="scientific">Varanus komodoensis</name>
    <name type="common">Komodo dragon</name>
    <dbReference type="NCBI Taxonomy" id="61221"/>
    <lineage>
        <taxon>Eukaryota</taxon>
        <taxon>Metazoa</taxon>
        <taxon>Chordata</taxon>
        <taxon>Craniata</taxon>
        <taxon>Vertebrata</taxon>
        <taxon>Euteleostomi</taxon>
        <taxon>Lepidosauria</taxon>
        <taxon>Squamata</taxon>
        <taxon>Bifurcata</taxon>
        <taxon>Unidentata</taxon>
        <taxon>Episquamata</taxon>
        <taxon>Toxicofera</taxon>
        <taxon>Anguimorpha</taxon>
        <taxon>Paleoanguimorpha</taxon>
        <taxon>Varanoidea</taxon>
        <taxon>Varanidae</taxon>
        <taxon>Varanus</taxon>
    </lineage>
</organism>
<keyword evidence="5" id="KW-0862">Zinc</keyword>
<dbReference type="PRINTS" id="PR01407">
    <property type="entry name" value="BUTYPHLNCDUF"/>
</dbReference>
<comment type="similarity">
    <text evidence="1">Belongs to the ohanin/vespryn family.</text>
</comment>
<evidence type="ECO:0000256" key="1">
    <source>
        <dbReference type="ARBA" id="ARBA00009651"/>
    </source>
</evidence>
<keyword evidence="3" id="KW-0479">Metal-binding</keyword>
<evidence type="ECO:0000256" key="3">
    <source>
        <dbReference type="ARBA" id="ARBA00022723"/>
    </source>
</evidence>
<dbReference type="SMART" id="SM00449">
    <property type="entry name" value="SPRY"/>
    <property type="match status" value="1"/>
</dbReference>
<evidence type="ECO:0000256" key="4">
    <source>
        <dbReference type="ARBA" id="ARBA00022771"/>
    </source>
</evidence>
<dbReference type="InterPro" id="IPR000315">
    <property type="entry name" value="Znf_B-box"/>
</dbReference>
<keyword evidence="2" id="KW-0800">Toxin</keyword>
<feature type="domain" description="RING-type" evidence="9">
    <location>
        <begin position="17"/>
        <end position="59"/>
    </location>
</feature>
<dbReference type="InterPro" id="IPR003877">
    <property type="entry name" value="SPRY_dom"/>
</dbReference>
<sequence length="450" mass="50223">MAAGRGAVQDLCDEVTCPICLEYFKDAVTVAECGHSFCRACLPQCGGKAGGEASCPQCRGIFRRSSLLPNRQLSNFVEIAKKLTSAGEGGEGRFCERHWEPLKLFCADHGAPVCLVCCRSKEHEGHKLVPLEEAARKDEVGSKPLRLLRYKDMREKESQDLLVRKKRATALFRELHQFLERQEELLLAQMQEVEEEITRVKEEIMARFSRELSFYENIIRKVETERSLQPARELLQVREPLLSIPRCVFALVKAFPEISCPLFVESMKGREHILSNITLDPNTAHPQLILSEDLKSVKLGEGPQCLPDSPERFDAQANVLGQEGFMAGRHFWEVIIDHKKEWAVGVAQKTVRRKGEIGLIPEEGVLAMGKWGGDYQFSTPPHSLPLSLGKRLEKIRVSVNCAVGQVSFFDAGRILALSVSFGCLLHLVGPLQGCWLRGTVCGCICPDVAS</sequence>
<keyword evidence="4 7" id="KW-0863">Zinc-finger</keyword>
<dbReference type="Pfam" id="PF13445">
    <property type="entry name" value="zf-RING_UBOX"/>
    <property type="match status" value="1"/>
</dbReference>
<reference evidence="12" key="2">
    <citation type="submission" date="2025-09" db="UniProtKB">
        <authorList>
            <consortium name="Ensembl"/>
        </authorList>
    </citation>
    <scope>IDENTIFICATION</scope>
</reference>
<dbReference type="SUPFAM" id="SSF57850">
    <property type="entry name" value="RING/U-box"/>
    <property type="match status" value="1"/>
</dbReference>
<feature type="coiled-coil region" evidence="8">
    <location>
        <begin position="176"/>
        <end position="225"/>
    </location>
</feature>
<keyword evidence="8" id="KW-0175">Coiled coil</keyword>
<dbReference type="PROSITE" id="PS50089">
    <property type="entry name" value="ZF_RING_2"/>
    <property type="match status" value="1"/>
</dbReference>
<name>A0A8D2JAT1_VARKO</name>
<dbReference type="PANTHER" id="PTHR24103">
    <property type="entry name" value="E3 UBIQUITIN-PROTEIN LIGASE TRIM"/>
    <property type="match status" value="1"/>
</dbReference>
<dbReference type="Gene3D" id="3.30.160.60">
    <property type="entry name" value="Classic Zinc Finger"/>
    <property type="match status" value="1"/>
</dbReference>
<dbReference type="GO" id="GO:0008270">
    <property type="term" value="F:zinc ion binding"/>
    <property type="evidence" value="ECO:0007669"/>
    <property type="project" value="UniProtKB-KW"/>
</dbReference>
<dbReference type="SUPFAM" id="SSF57845">
    <property type="entry name" value="B-box zinc-binding domain"/>
    <property type="match status" value="1"/>
</dbReference>
<reference evidence="12" key="1">
    <citation type="submission" date="2025-08" db="UniProtKB">
        <authorList>
            <consortium name="Ensembl"/>
        </authorList>
    </citation>
    <scope>IDENTIFICATION</scope>
</reference>
<keyword evidence="13" id="KW-1185">Reference proteome</keyword>
<dbReference type="InterPro" id="IPR050143">
    <property type="entry name" value="TRIM/RBCC"/>
</dbReference>
<keyword evidence="2" id="KW-0528">Neurotoxin</keyword>
<proteinExistence type="inferred from homology"/>
<comment type="function">
    <text evidence="6">Neurotoxin that produces dose-dependent hypolocomotion and hyperalgesia in mice. May directly act on the central nervous system, as it is 6500-fold more potent when administered intracerebroventricularly than intraperitoneal.</text>
</comment>
<dbReference type="SMART" id="SM00336">
    <property type="entry name" value="BBOX"/>
    <property type="match status" value="1"/>
</dbReference>
<evidence type="ECO:0000259" key="11">
    <source>
        <dbReference type="PROSITE" id="PS50188"/>
    </source>
</evidence>
<dbReference type="PROSITE" id="PS50119">
    <property type="entry name" value="ZF_BBOX"/>
    <property type="match status" value="1"/>
</dbReference>
<evidence type="ECO:0000259" key="10">
    <source>
        <dbReference type="PROSITE" id="PS50119"/>
    </source>
</evidence>
<feature type="domain" description="B box-type" evidence="10">
    <location>
        <begin position="90"/>
        <end position="131"/>
    </location>
</feature>
<feature type="domain" description="B30.2/SPRY" evidence="11">
    <location>
        <begin position="256"/>
        <end position="450"/>
    </location>
</feature>
<dbReference type="InterPro" id="IPR017907">
    <property type="entry name" value="Znf_RING_CS"/>
</dbReference>
<evidence type="ECO:0008006" key="14">
    <source>
        <dbReference type="Google" id="ProtNLM"/>
    </source>
</evidence>